<gene>
    <name evidence="2" type="ORF">PLANPX_6047</name>
</gene>
<evidence type="ECO:0000313" key="3">
    <source>
        <dbReference type="Proteomes" id="UP000326837"/>
    </source>
</evidence>
<name>A0A5K7XJ83_9BACT</name>
<keyword evidence="1" id="KW-0732">Signal</keyword>
<keyword evidence="3" id="KW-1185">Reference proteome</keyword>
<evidence type="ECO:0008006" key="4">
    <source>
        <dbReference type="Google" id="ProtNLM"/>
    </source>
</evidence>
<dbReference type="KEGG" id="lpav:PLANPX_6047"/>
<dbReference type="InterPro" id="IPR018247">
    <property type="entry name" value="EF_Hand_1_Ca_BS"/>
</dbReference>
<evidence type="ECO:0000256" key="1">
    <source>
        <dbReference type="SAM" id="SignalP"/>
    </source>
</evidence>
<accession>A0A5K7XJ83</accession>
<dbReference type="RefSeq" id="WP_152101607.1">
    <property type="nucleotide sequence ID" value="NZ_AP021861.1"/>
</dbReference>
<dbReference type="GO" id="GO:0000272">
    <property type="term" value="P:polysaccharide catabolic process"/>
    <property type="evidence" value="ECO:0007669"/>
    <property type="project" value="InterPro"/>
</dbReference>
<evidence type="ECO:0000313" key="2">
    <source>
        <dbReference type="EMBL" id="BBO36435.1"/>
    </source>
</evidence>
<proteinExistence type="predicted"/>
<dbReference type="InterPro" id="IPR036439">
    <property type="entry name" value="Dockerin_dom_sf"/>
</dbReference>
<protein>
    <recommendedName>
        <fullName evidence="4">PEP-CTERM protein-sorting domain-containing protein</fullName>
    </recommendedName>
</protein>
<dbReference type="AlphaFoldDB" id="A0A5K7XJ83"/>
<dbReference type="SUPFAM" id="SSF63446">
    <property type="entry name" value="Type I dockerin domain"/>
    <property type="match status" value="1"/>
</dbReference>
<reference evidence="3" key="1">
    <citation type="submission" date="2019-10" db="EMBL/GenBank/DDBJ databases">
        <title>Lacipirellula parvula gen. nov., sp. nov., representing a lineage of planctomycetes widespread in freshwater anoxic habitats, and description of the family Lacipirellulaceae.</title>
        <authorList>
            <person name="Dedysh S.N."/>
            <person name="Kulichevskaya I.S."/>
            <person name="Beletsky A.V."/>
            <person name="Rakitin A.L."/>
            <person name="Mardanov A.V."/>
            <person name="Ivanova A.A."/>
            <person name="Saltykova V.X."/>
            <person name="Rijpstra W.I.C."/>
            <person name="Sinninghe Damste J.S."/>
            <person name="Ravin N.V."/>
        </authorList>
    </citation>
    <scope>NUCLEOTIDE SEQUENCE [LARGE SCALE GENOMIC DNA]</scope>
    <source>
        <strain evidence="3">PX69</strain>
    </source>
</reference>
<organism evidence="2 3">
    <name type="scientific">Lacipirellula parvula</name>
    <dbReference type="NCBI Taxonomy" id="2650471"/>
    <lineage>
        <taxon>Bacteria</taxon>
        <taxon>Pseudomonadati</taxon>
        <taxon>Planctomycetota</taxon>
        <taxon>Planctomycetia</taxon>
        <taxon>Pirellulales</taxon>
        <taxon>Lacipirellulaceae</taxon>
        <taxon>Lacipirellula</taxon>
    </lineage>
</organism>
<dbReference type="PROSITE" id="PS00018">
    <property type="entry name" value="EF_HAND_1"/>
    <property type="match status" value="1"/>
</dbReference>
<dbReference type="EMBL" id="AP021861">
    <property type="protein sequence ID" value="BBO36435.1"/>
    <property type="molecule type" value="Genomic_DNA"/>
</dbReference>
<dbReference type="Proteomes" id="UP000326837">
    <property type="component" value="Chromosome"/>
</dbReference>
<sequence>MRLASPLFALSALTAILASGNARAAEPNETFATATILAPGILTVSDQLVQPPDTILGIRNFLGAIVDVDDDSSPLGNGHASGLTGVPTQNGSISFVISGYGDDDFVGSHGESGALDVYVQTYDSFGDPANLFTSSATLAPGSVEEYSFVDGDAILGSYDVYIDNLGYFNVGADIDYFTFTGLTPGAPFTAQTFDPQSVAIDTQIGWFGDSGFLIDEDDDSAGDGLSLLAGTVPANGKVTLAVTGTGDDAYLGDHFASGPYELKLTLGADYAADFNNDGKVNAADLAAWKLAFGPGAGADANNDLKTDGADFLIWQRQFGSGVPTIAAVAAIPEPASAALLAIVFATTALGALRQPPGRRARFAAA</sequence>
<feature type="chain" id="PRO_5025061668" description="PEP-CTERM protein-sorting domain-containing protein" evidence="1">
    <location>
        <begin position="25"/>
        <end position="365"/>
    </location>
</feature>
<feature type="signal peptide" evidence="1">
    <location>
        <begin position="1"/>
        <end position="24"/>
    </location>
</feature>
<dbReference type="Gene3D" id="1.10.1330.10">
    <property type="entry name" value="Dockerin domain"/>
    <property type="match status" value="1"/>
</dbReference>